<dbReference type="GO" id="GO:0005524">
    <property type="term" value="F:ATP binding"/>
    <property type="evidence" value="ECO:0007669"/>
    <property type="project" value="UniProtKB-KW"/>
</dbReference>
<dbReference type="GO" id="GO:0005886">
    <property type="term" value="C:plasma membrane"/>
    <property type="evidence" value="ECO:0007669"/>
    <property type="project" value="UniProtKB-SubCell"/>
</dbReference>
<feature type="domain" description="Polysaccharide chain length determinant N-terminal" evidence="12">
    <location>
        <begin position="37"/>
        <end position="129"/>
    </location>
</feature>
<comment type="caution">
    <text evidence="13">The sequence shown here is derived from an EMBL/GenBank/DDBJ whole genome shotgun (WGS) entry which is preliminary data.</text>
</comment>
<feature type="transmembrane region" description="Helical" evidence="11">
    <location>
        <begin position="428"/>
        <end position="446"/>
    </location>
</feature>
<dbReference type="PANTHER" id="PTHR32309:SF13">
    <property type="entry name" value="FERRIC ENTEROBACTIN TRANSPORT PROTEIN FEPE"/>
    <property type="match status" value="1"/>
</dbReference>
<keyword evidence="6" id="KW-0067">ATP-binding</keyword>
<comment type="similarity">
    <text evidence="2">Belongs to the CpsC/CapA family.</text>
</comment>
<dbReference type="InterPro" id="IPR027417">
    <property type="entry name" value="P-loop_NTPase"/>
</dbReference>
<evidence type="ECO:0000256" key="6">
    <source>
        <dbReference type="ARBA" id="ARBA00022840"/>
    </source>
</evidence>
<sequence>MDDYSFPPSNSDRSHNVSAFPQTQPVPWSEGQGDDWSLQDFLSVLRRRALVVAGVAMAVMATVIINLAFNQKQPEYEGNFRLLVEPVNDDTKMVDIVKDPSLSKSTLDYESQIQVLKSPELMGSVIRQLQILYPEIDYDSLLASLNINRLEETKIIEVSYRSNDPNQVKVVLDRIAKEYLEYSQEKRQTKLRQGIQFVEKQLPFAQNRVDRLQKELQTFRQNYDFINPETQVDLVVNQVRALTEQRQGIDRELAQARANLAILQGKNGQLAALNSSALYQQLIAQVRQLDVQIATESTRFQDDNPTLQSLKEKKESLKPLVLQEAQRVLDTKLAELVNQVQTLEVQSRELAKTEQALELKRKQWPILARKYTELQGKLQIASESLNRFLSTRETLSIQISQTELGWQLLKAPTKPEYPVAASDLKRNFILGLIASILLGIGVALLLEKLDNTYHSASALKDKVKLPLLGNIPFEKQTQKHQNRINLNTLKEKGQQSLLVNNQWEKQVRRHQERTFAQETPLARVPNHLTESITKSTIVSEQDYSNYSTQFLEALRVLYANIQLLRTERQINSMIVSSAMPGDGKSTVAFHLAQIATVMGQRVLLVDANLRQPMIHTLSGLNNLWGLSNLISTNLPIGEVIRQLPSMSKLSTITAGPIPPDPTQLLSSDRMKRLMAEFHNAFDLVIYDAPHLNGLADATLLAPHTDGILMVVKMDKTDASVLDRALDNLKISRLNILGMVGNGQKSNFNSY</sequence>
<dbReference type="Proteomes" id="UP000252107">
    <property type="component" value="Unassembled WGS sequence"/>
</dbReference>
<evidence type="ECO:0000256" key="2">
    <source>
        <dbReference type="ARBA" id="ARBA00006683"/>
    </source>
</evidence>
<evidence type="ECO:0000256" key="4">
    <source>
        <dbReference type="ARBA" id="ARBA00022692"/>
    </source>
</evidence>
<dbReference type="Gene3D" id="3.40.50.300">
    <property type="entry name" value="P-loop containing nucleotide triphosphate hydrolases"/>
    <property type="match status" value="1"/>
</dbReference>
<evidence type="ECO:0000259" key="12">
    <source>
        <dbReference type="Pfam" id="PF02706"/>
    </source>
</evidence>
<dbReference type="Pfam" id="PF02706">
    <property type="entry name" value="Wzz"/>
    <property type="match status" value="1"/>
</dbReference>
<organism evidence="13 14">
    <name type="scientific">Nostoc minutum NIES-26</name>
    <dbReference type="NCBI Taxonomy" id="1844469"/>
    <lineage>
        <taxon>Bacteria</taxon>
        <taxon>Bacillati</taxon>
        <taxon>Cyanobacteriota</taxon>
        <taxon>Cyanophyceae</taxon>
        <taxon>Nostocales</taxon>
        <taxon>Nostocaceae</taxon>
        <taxon>Nostoc</taxon>
    </lineage>
</organism>
<dbReference type="InterPro" id="IPR015223">
    <property type="entry name" value="MipZ"/>
</dbReference>
<keyword evidence="8 11" id="KW-0472">Membrane</keyword>
<feature type="coiled-coil region" evidence="9">
    <location>
        <begin position="333"/>
        <end position="363"/>
    </location>
</feature>
<keyword evidence="14" id="KW-1185">Reference proteome</keyword>
<protein>
    <submittedName>
        <fullName evidence="13">Capsular biosynthesis protein</fullName>
    </submittedName>
</protein>
<evidence type="ECO:0000256" key="10">
    <source>
        <dbReference type="SAM" id="MobiDB-lite"/>
    </source>
</evidence>
<evidence type="ECO:0000256" key="5">
    <source>
        <dbReference type="ARBA" id="ARBA00022741"/>
    </source>
</evidence>
<gene>
    <name evidence="13" type="ORF">A6770_06570</name>
</gene>
<keyword evidence="4 11" id="KW-0812">Transmembrane</keyword>
<evidence type="ECO:0000256" key="3">
    <source>
        <dbReference type="ARBA" id="ARBA00022475"/>
    </source>
</evidence>
<evidence type="ECO:0000313" key="14">
    <source>
        <dbReference type="Proteomes" id="UP000252107"/>
    </source>
</evidence>
<evidence type="ECO:0000256" key="11">
    <source>
        <dbReference type="SAM" id="Phobius"/>
    </source>
</evidence>
<feature type="transmembrane region" description="Helical" evidence="11">
    <location>
        <begin position="49"/>
        <end position="69"/>
    </location>
</feature>
<feature type="compositionally biased region" description="Polar residues" evidence="10">
    <location>
        <begin position="7"/>
        <end position="26"/>
    </location>
</feature>
<dbReference type="InterPro" id="IPR003856">
    <property type="entry name" value="LPS_length_determ_N"/>
</dbReference>
<dbReference type="NCBIfam" id="TIGR01007">
    <property type="entry name" value="eps_fam"/>
    <property type="match status" value="1"/>
</dbReference>
<dbReference type="AlphaFoldDB" id="A0A367Q4L5"/>
<dbReference type="Pfam" id="PF09140">
    <property type="entry name" value="MipZ"/>
    <property type="match status" value="1"/>
</dbReference>
<reference evidence="13" key="1">
    <citation type="submission" date="2016-04" db="EMBL/GenBank/DDBJ databases">
        <authorList>
            <person name="Tabuchi Yagui T.R."/>
        </authorList>
    </citation>
    <scope>NUCLEOTIDE SEQUENCE [LARGE SCALE GENOMIC DNA]</scope>
    <source>
        <strain evidence="13">NIES-26</strain>
    </source>
</reference>
<evidence type="ECO:0000256" key="1">
    <source>
        <dbReference type="ARBA" id="ARBA00004651"/>
    </source>
</evidence>
<dbReference type="InterPro" id="IPR005702">
    <property type="entry name" value="Wzc-like_C"/>
</dbReference>
<keyword evidence="3" id="KW-1003">Cell membrane</keyword>
<dbReference type="EMBL" id="LXQD01000350">
    <property type="protein sequence ID" value="RCJ18233.1"/>
    <property type="molecule type" value="Genomic_DNA"/>
</dbReference>
<dbReference type="InterPro" id="IPR050445">
    <property type="entry name" value="Bact_polysacc_biosynth/exp"/>
</dbReference>
<feature type="region of interest" description="Disordered" evidence="10">
    <location>
        <begin position="1"/>
        <end position="31"/>
    </location>
</feature>
<keyword evidence="5" id="KW-0547">Nucleotide-binding</keyword>
<name>A0A367Q4L5_9NOSO</name>
<evidence type="ECO:0000256" key="9">
    <source>
        <dbReference type="SAM" id="Coils"/>
    </source>
</evidence>
<dbReference type="SUPFAM" id="SSF52540">
    <property type="entry name" value="P-loop containing nucleoside triphosphate hydrolases"/>
    <property type="match status" value="1"/>
</dbReference>
<keyword evidence="9" id="KW-0175">Coiled coil</keyword>
<dbReference type="CDD" id="cd05387">
    <property type="entry name" value="BY-kinase"/>
    <property type="match status" value="1"/>
</dbReference>
<proteinExistence type="inferred from homology"/>
<evidence type="ECO:0000256" key="8">
    <source>
        <dbReference type="ARBA" id="ARBA00023136"/>
    </source>
</evidence>
<dbReference type="GO" id="GO:0004713">
    <property type="term" value="F:protein tyrosine kinase activity"/>
    <property type="evidence" value="ECO:0007669"/>
    <property type="project" value="TreeGrafter"/>
</dbReference>
<keyword evidence="7 11" id="KW-1133">Transmembrane helix</keyword>
<accession>A0A367Q4L5</accession>
<feature type="coiled-coil region" evidence="9">
    <location>
        <begin position="195"/>
        <end position="266"/>
    </location>
</feature>
<evidence type="ECO:0000313" key="13">
    <source>
        <dbReference type="EMBL" id="RCJ18233.1"/>
    </source>
</evidence>
<evidence type="ECO:0000256" key="7">
    <source>
        <dbReference type="ARBA" id="ARBA00022989"/>
    </source>
</evidence>
<dbReference type="PANTHER" id="PTHR32309">
    <property type="entry name" value="TYROSINE-PROTEIN KINASE"/>
    <property type="match status" value="1"/>
</dbReference>
<comment type="subcellular location">
    <subcellularLocation>
        <location evidence="1">Cell membrane</location>
        <topology evidence="1">Multi-pass membrane protein</topology>
    </subcellularLocation>
</comment>